<evidence type="ECO:0000259" key="11">
    <source>
        <dbReference type="PROSITE" id="PS50003"/>
    </source>
</evidence>
<accession>A0A2U3YBU1</accession>
<evidence type="ECO:0000256" key="1">
    <source>
        <dbReference type="ARBA" id="ARBA00001913"/>
    </source>
</evidence>
<evidence type="ECO:0000313" key="12">
    <source>
        <dbReference type="Proteomes" id="UP000245341"/>
    </source>
</evidence>
<dbReference type="PANTHER" id="PTHR10336:SF210">
    <property type="entry name" value="1-PHOSPHATIDYLINOSITOL 4,5-BISPHOSPHATE PHOSPHODIESTERASE DELTA-1"/>
    <property type="match status" value="1"/>
</dbReference>
<dbReference type="GeneID" id="102740305"/>
<keyword evidence="9" id="KW-0807">Transducer</keyword>
<dbReference type="Proteomes" id="UP000245341">
    <property type="component" value="Unplaced"/>
</dbReference>
<organism evidence="12 13">
    <name type="scientific">Leptonychotes weddellii</name>
    <name type="common">Weddell seal</name>
    <name type="synonym">Otaria weddellii</name>
    <dbReference type="NCBI Taxonomy" id="9713"/>
    <lineage>
        <taxon>Eukaryota</taxon>
        <taxon>Metazoa</taxon>
        <taxon>Chordata</taxon>
        <taxon>Craniata</taxon>
        <taxon>Vertebrata</taxon>
        <taxon>Euteleostomi</taxon>
        <taxon>Mammalia</taxon>
        <taxon>Eutheria</taxon>
        <taxon>Laurasiatheria</taxon>
        <taxon>Carnivora</taxon>
        <taxon>Caniformia</taxon>
        <taxon>Pinnipedia</taxon>
        <taxon>Phocidae</taxon>
        <taxon>Monachinae</taxon>
        <taxon>Lobodontini</taxon>
        <taxon>Leptonychotes</taxon>
    </lineage>
</organism>
<dbReference type="GO" id="GO:0004435">
    <property type="term" value="F:phosphatidylinositol-4,5-bisphosphate phospholipase C activity"/>
    <property type="evidence" value="ECO:0007669"/>
    <property type="project" value="UniProtKB-EC"/>
</dbReference>
<evidence type="ECO:0000256" key="8">
    <source>
        <dbReference type="ARBA" id="ARBA00023098"/>
    </source>
</evidence>
<keyword evidence="4" id="KW-0677">Repeat</keyword>
<evidence type="ECO:0000256" key="10">
    <source>
        <dbReference type="ARBA" id="ARBA00023674"/>
    </source>
</evidence>
<dbReference type="CDD" id="cd13363">
    <property type="entry name" value="PH_PLC_delta"/>
    <property type="match status" value="1"/>
</dbReference>
<keyword evidence="12" id="KW-1185">Reference proteome</keyword>
<name>A0A2U3YBU1_LEPWE</name>
<proteinExistence type="predicted"/>
<dbReference type="GO" id="GO:0005886">
    <property type="term" value="C:plasma membrane"/>
    <property type="evidence" value="ECO:0007669"/>
    <property type="project" value="TreeGrafter"/>
</dbReference>
<dbReference type="Gene3D" id="2.30.29.30">
    <property type="entry name" value="Pleckstrin-homology domain (PH domain)/Phosphotyrosine-binding domain (PTB)"/>
    <property type="match status" value="1"/>
</dbReference>
<dbReference type="GO" id="GO:0035556">
    <property type="term" value="P:intracellular signal transduction"/>
    <property type="evidence" value="ECO:0007669"/>
    <property type="project" value="InterPro"/>
</dbReference>
<dbReference type="KEGG" id="lww:102740305"/>
<dbReference type="EC" id="3.1.4.11" evidence="2"/>
<evidence type="ECO:0000313" key="13">
    <source>
        <dbReference type="RefSeq" id="XP_006741167.1"/>
    </source>
</evidence>
<evidence type="ECO:0000256" key="7">
    <source>
        <dbReference type="ARBA" id="ARBA00022963"/>
    </source>
</evidence>
<dbReference type="OrthoDB" id="269822at2759"/>
<keyword evidence="5" id="KW-0378">Hydrolase</keyword>
<evidence type="ECO:0000256" key="4">
    <source>
        <dbReference type="ARBA" id="ARBA00022737"/>
    </source>
</evidence>
<keyword evidence="8" id="KW-0443">Lipid metabolism</keyword>
<keyword evidence="7" id="KW-0442">Lipid degradation</keyword>
<dbReference type="InterPro" id="IPR001849">
    <property type="entry name" value="PH_domain"/>
</dbReference>
<dbReference type="PANTHER" id="PTHR10336">
    <property type="entry name" value="PHOSPHOINOSITIDE-SPECIFIC PHOSPHOLIPASE C FAMILY PROTEIN"/>
    <property type="match status" value="1"/>
</dbReference>
<comment type="catalytic activity">
    <reaction evidence="10">
        <text>a 1,2-diacyl-sn-glycero-3-phospho-(1D-myo-inositol-4,5-bisphosphate) + H2O = 1D-myo-inositol 1,4,5-trisphosphate + a 1,2-diacyl-sn-glycerol + H(+)</text>
        <dbReference type="Rhea" id="RHEA:33179"/>
        <dbReference type="ChEBI" id="CHEBI:15377"/>
        <dbReference type="ChEBI" id="CHEBI:15378"/>
        <dbReference type="ChEBI" id="CHEBI:17815"/>
        <dbReference type="ChEBI" id="CHEBI:58456"/>
        <dbReference type="ChEBI" id="CHEBI:203600"/>
        <dbReference type="EC" id="3.1.4.11"/>
    </reaction>
    <physiologicalReaction direction="left-to-right" evidence="10">
        <dbReference type="Rhea" id="RHEA:33180"/>
    </physiologicalReaction>
</comment>
<evidence type="ECO:0000256" key="2">
    <source>
        <dbReference type="ARBA" id="ARBA00012368"/>
    </source>
</evidence>
<evidence type="ECO:0000256" key="3">
    <source>
        <dbReference type="ARBA" id="ARBA00022723"/>
    </source>
</evidence>
<dbReference type="RefSeq" id="XP_006741167.1">
    <property type="nucleotide sequence ID" value="XM_006741104.2"/>
</dbReference>
<dbReference type="SMART" id="SM00233">
    <property type="entry name" value="PH"/>
    <property type="match status" value="1"/>
</dbReference>
<dbReference type="PROSITE" id="PS50003">
    <property type="entry name" value="PH_DOMAIN"/>
    <property type="match status" value="1"/>
</dbReference>
<sequence length="211" mass="24415">MQCLGIPSRSRSRELYLQEQSLRVAALNGQRLGLQDDEDLQALLKGSQLLKVKSNSWRRERFYKLQEDCKTIWQESRKVMRTPESQLFSIEDIQEVRKGHRTEGMEKFARDVPEDRCFSIVFKDQRNTLDLIAPSPAEAQHWVQGLRKIIHHSGSMDQRQKLQQYPSGGSGFWPSLWILAVVITRAACVWKIPSLGRHMDIAEAGQLTQRK</sequence>
<keyword evidence="6" id="KW-0106">Calcium</keyword>
<dbReference type="GO" id="GO:0016042">
    <property type="term" value="P:lipid catabolic process"/>
    <property type="evidence" value="ECO:0007669"/>
    <property type="project" value="UniProtKB-KW"/>
</dbReference>
<evidence type="ECO:0000256" key="5">
    <source>
        <dbReference type="ARBA" id="ARBA00022801"/>
    </source>
</evidence>
<dbReference type="InterPro" id="IPR011993">
    <property type="entry name" value="PH-like_dom_sf"/>
</dbReference>
<gene>
    <name evidence="13" type="primary">LOC102740305</name>
</gene>
<dbReference type="SUPFAM" id="SSF50729">
    <property type="entry name" value="PH domain-like"/>
    <property type="match status" value="1"/>
</dbReference>
<dbReference type="STRING" id="9713.A0A2U3YBU1"/>
<dbReference type="AlphaFoldDB" id="A0A2U3YBU1"/>
<evidence type="ECO:0000256" key="9">
    <source>
        <dbReference type="ARBA" id="ARBA00023224"/>
    </source>
</evidence>
<feature type="domain" description="PH" evidence="11">
    <location>
        <begin position="42"/>
        <end position="151"/>
    </location>
</feature>
<reference evidence="13" key="1">
    <citation type="submission" date="2025-08" db="UniProtKB">
        <authorList>
            <consortium name="RefSeq"/>
        </authorList>
    </citation>
    <scope>IDENTIFICATION</scope>
    <source>
        <tissue evidence="13">Liver</tissue>
    </source>
</reference>
<dbReference type="InterPro" id="IPR001192">
    <property type="entry name" value="PI-PLC_fam"/>
</dbReference>
<dbReference type="Pfam" id="PF16457">
    <property type="entry name" value="PH_12"/>
    <property type="match status" value="1"/>
</dbReference>
<dbReference type="FunFam" id="2.30.29.30:FF:000088">
    <property type="entry name" value="Phosphoinositide phospholipase C"/>
    <property type="match status" value="1"/>
</dbReference>
<comment type="cofactor">
    <cofactor evidence="1">
        <name>Ca(2+)</name>
        <dbReference type="ChEBI" id="CHEBI:29108"/>
    </cofactor>
</comment>
<keyword evidence="3" id="KW-0479">Metal-binding</keyword>
<evidence type="ECO:0000256" key="6">
    <source>
        <dbReference type="ARBA" id="ARBA00022837"/>
    </source>
</evidence>
<protein>
    <recommendedName>
        <fullName evidence="2">phosphoinositide phospholipase C</fullName>
        <ecNumber evidence="2">3.1.4.11</ecNumber>
    </recommendedName>
</protein>
<dbReference type="GO" id="GO:0046872">
    <property type="term" value="F:metal ion binding"/>
    <property type="evidence" value="ECO:0007669"/>
    <property type="project" value="UniProtKB-KW"/>
</dbReference>